<sequence length="90" mass="10272">MQRFVLGDTVSKWLEVTSGVPQGSVLGPLLFLIFINDLPELLINKTKNYAEDTKILDVIKNQNDCLNLQKYIDTLSSWAMTWSIDLNLEK</sequence>
<dbReference type="PANTHER" id="PTHR33332">
    <property type="entry name" value="REVERSE TRANSCRIPTASE DOMAIN-CONTAINING PROTEIN"/>
    <property type="match status" value="1"/>
</dbReference>
<dbReference type="AlphaFoldDB" id="A0A814NHR0"/>
<gene>
    <name evidence="2" type="ORF">OXX778_LOCUS20696</name>
</gene>
<dbReference type="InterPro" id="IPR000477">
    <property type="entry name" value="RT_dom"/>
</dbReference>
<feature type="domain" description="Reverse transcriptase" evidence="1">
    <location>
        <begin position="1"/>
        <end position="90"/>
    </location>
</feature>
<name>A0A814NHR0_9BILA</name>
<organism evidence="2 3">
    <name type="scientific">Brachionus calyciflorus</name>
    <dbReference type="NCBI Taxonomy" id="104777"/>
    <lineage>
        <taxon>Eukaryota</taxon>
        <taxon>Metazoa</taxon>
        <taxon>Spiralia</taxon>
        <taxon>Gnathifera</taxon>
        <taxon>Rotifera</taxon>
        <taxon>Eurotatoria</taxon>
        <taxon>Monogononta</taxon>
        <taxon>Pseudotrocha</taxon>
        <taxon>Ploima</taxon>
        <taxon>Brachionidae</taxon>
        <taxon>Brachionus</taxon>
    </lineage>
</organism>
<dbReference type="Pfam" id="PF00078">
    <property type="entry name" value="RVT_1"/>
    <property type="match status" value="1"/>
</dbReference>
<dbReference type="Proteomes" id="UP000663879">
    <property type="component" value="Unassembled WGS sequence"/>
</dbReference>
<dbReference type="EMBL" id="CAJNOC010007074">
    <property type="protein sequence ID" value="CAF1091597.1"/>
    <property type="molecule type" value="Genomic_DNA"/>
</dbReference>
<evidence type="ECO:0000313" key="2">
    <source>
        <dbReference type="EMBL" id="CAF1091597.1"/>
    </source>
</evidence>
<accession>A0A814NHR0</accession>
<comment type="caution">
    <text evidence="2">The sequence shown here is derived from an EMBL/GenBank/DDBJ whole genome shotgun (WGS) entry which is preliminary data.</text>
</comment>
<keyword evidence="3" id="KW-1185">Reference proteome</keyword>
<dbReference type="OrthoDB" id="10056483at2759"/>
<protein>
    <recommendedName>
        <fullName evidence="1">Reverse transcriptase domain-containing protein</fullName>
    </recommendedName>
</protein>
<proteinExistence type="predicted"/>
<reference evidence="2" key="1">
    <citation type="submission" date="2021-02" db="EMBL/GenBank/DDBJ databases">
        <authorList>
            <person name="Nowell W R."/>
        </authorList>
    </citation>
    <scope>NUCLEOTIDE SEQUENCE</scope>
    <source>
        <strain evidence="2">Ploen Becks lab</strain>
    </source>
</reference>
<evidence type="ECO:0000313" key="3">
    <source>
        <dbReference type="Proteomes" id="UP000663879"/>
    </source>
</evidence>
<evidence type="ECO:0000259" key="1">
    <source>
        <dbReference type="PROSITE" id="PS50878"/>
    </source>
</evidence>
<dbReference type="PROSITE" id="PS50878">
    <property type="entry name" value="RT_POL"/>
    <property type="match status" value="1"/>
</dbReference>